<dbReference type="AlphaFoldDB" id="A0A3N4MAX5"/>
<protein>
    <submittedName>
        <fullName evidence="1">Uncharacterized protein</fullName>
    </submittedName>
</protein>
<dbReference type="RefSeq" id="WP_123864677.1">
    <property type="nucleotide sequence ID" value="NZ_QXZY01000008.1"/>
</dbReference>
<evidence type="ECO:0000313" key="1">
    <source>
        <dbReference type="EMBL" id="RPD40535.1"/>
    </source>
</evidence>
<dbReference type="EMBL" id="RMBX01000007">
    <property type="protein sequence ID" value="RPD40535.1"/>
    <property type="molecule type" value="Genomic_DNA"/>
</dbReference>
<comment type="caution">
    <text evidence="1">The sequence shown here is derived from an EMBL/GenBank/DDBJ whole genome shotgun (WGS) entry which is preliminary data.</text>
</comment>
<accession>A0A3N4MAX5</accession>
<gene>
    <name evidence="1" type="ORF">EG028_14615</name>
</gene>
<dbReference type="Proteomes" id="UP000279089">
    <property type="component" value="Unassembled WGS sequence"/>
</dbReference>
<name>A0A3N4MAX5_9BACT</name>
<reference evidence="2" key="1">
    <citation type="submission" date="2018-11" db="EMBL/GenBank/DDBJ databases">
        <title>Chitinophaga lutea sp.nov., isolate from arsenic contaminated soil.</title>
        <authorList>
            <person name="Zong Y."/>
        </authorList>
    </citation>
    <scope>NUCLEOTIDE SEQUENCE [LARGE SCALE GENOMIC DNA]</scope>
    <source>
        <strain evidence="2">YLT18</strain>
    </source>
</reference>
<proteinExistence type="predicted"/>
<organism evidence="1 2">
    <name type="scientific">Chitinophaga barathri</name>
    <dbReference type="NCBI Taxonomy" id="1647451"/>
    <lineage>
        <taxon>Bacteria</taxon>
        <taxon>Pseudomonadati</taxon>
        <taxon>Bacteroidota</taxon>
        <taxon>Chitinophagia</taxon>
        <taxon>Chitinophagales</taxon>
        <taxon>Chitinophagaceae</taxon>
        <taxon>Chitinophaga</taxon>
    </lineage>
</organism>
<keyword evidence="2" id="KW-1185">Reference proteome</keyword>
<sequence length="88" mass="9901">MQQQKTATPPGNPLAAAYQNLAALPKIFLDLVCNQLGWSEATFYRRMKTGKPCSKAEHNAIRAVYDRVLTMHSDNETSKNQTHEQPNN</sequence>
<evidence type="ECO:0000313" key="2">
    <source>
        <dbReference type="Proteomes" id="UP000279089"/>
    </source>
</evidence>